<accession>A0A317CQL3</accession>
<dbReference type="InterPro" id="IPR021253">
    <property type="entry name" value="ZrgA-like"/>
</dbReference>
<dbReference type="RefSeq" id="WP_109835859.1">
    <property type="nucleotide sequence ID" value="NZ_QGKM01000003.1"/>
</dbReference>
<evidence type="ECO:0000313" key="2">
    <source>
        <dbReference type="EMBL" id="PWR00488.1"/>
    </source>
</evidence>
<keyword evidence="3" id="KW-1185">Reference proteome</keyword>
<dbReference type="OrthoDB" id="7346546at2"/>
<keyword evidence="1" id="KW-0732">Signal</keyword>
<protein>
    <recommendedName>
        <fullName evidence="4">DUF2796 domain-containing protein</fullName>
    </recommendedName>
</protein>
<feature type="signal peptide" evidence="1">
    <location>
        <begin position="1"/>
        <end position="19"/>
    </location>
</feature>
<feature type="chain" id="PRO_5016306909" description="DUF2796 domain-containing protein" evidence="1">
    <location>
        <begin position="20"/>
        <end position="193"/>
    </location>
</feature>
<dbReference type="Proteomes" id="UP000245539">
    <property type="component" value="Unassembled WGS sequence"/>
</dbReference>
<gene>
    <name evidence="2" type="ORF">DKW60_01310</name>
</gene>
<reference evidence="2 3" key="1">
    <citation type="submission" date="2018-05" db="EMBL/GenBank/DDBJ databases">
        <title>Leucothrix arctica sp. nov., isolated from Arctic seawater.</title>
        <authorList>
            <person name="Choi A."/>
            <person name="Baek K."/>
        </authorList>
    </citation>
    <scope>NUCLEOTIDE SEQUENCE [LARGE SCALE GENOMIC DNA]</scope>
    <source>
        <strain evidence="2 3">JCM 18388</strain>
    </source>
</reference>
<evidence type="ECO:0008006" key="4">
    <source>
        <dbReference type="Google" id="ProtNLM"/>
    </source>
</evidence>
<dbReference type="Pfam" id="PF10986">
    <property type="entry name" value="ZrgA"/>
    <property type="match status" value="1"/>
</dbReference>
<evidence type="ECO:0000256" key="1">
    <source>
        <dbReference type="SAM" id="SignalP"/>
    </source>
</evidence>
<sequence>MKFLSKLAILLLPVSVATAVPIHGPHQHGTLAVAVTKENSFLTFKMVIPSQDILGFEGSPKLPSQKKTLNDQYAKLYQENGIPKLFQFEPANACFPYSSNMESDMLTYHEHDDATVKSEGVDDTHKVGDEKGHSDFELTYVFECDPVERVQITFHKVFPSIRKVDFYGKGELKGEVLLSIDASKAIVSGEDLK</sequence>
<dbReference type="AlphaFoldDB" id="A0A317CQL3"/>
<proteinExistence type="predicted"/>
<evidence type="ECO:0000313" key="3">
    <source>
        <dbReference type="Proteomes" id="UP000245539"/>
    </source>
</evidence>
<dbReference type="EMBL" id="QGKM01000003">
    <property type="protein sequence ID" value="PWR00488.1"/>
    <property type="molecule type" value="Genomic_DNA"/>
</dbReference>
<comment type="caution">
    <text evidence="2">The sequence shown here is derived from an EMBL/GenBank/DDBJ whole genome shotgun (WGS) entry which is preliminary data.</text>
</comment>
<name>A0A317CQL3_9GAMM</name>
<organism evidence="2 3">
    <name type="scientific">Leucothrix pacifica</name>
    <dbReference type="NCBI Taxonomy" id="1247513"/>
    <lineage>
        <taxon>Bacteria</taxon>
        <taxon>Pseudomonadati</taxon>
        <taxon>Pseudomonadota</taxon>
        <taxon>Gammaproteobacteria</taxon>
        <taxon>Thiotrichales</taxon>
        <taxon>Thiotrichaceae</taxon>
        <taxon>Leucothrix</taxon>
    </lineage>
</organism>